<evidence type="ECO:0000256" key="7">
    <source>
        <dbReference type="ARBA" id="ARBA00023146"/>
    </source>
</evidence>
<keyword evidence="7 8" id="KW-0030">Aminoacyl-tRNA synthetase</keyword>
<dbReference type="PROSITE" id="PS50862">
    <property type="entry name" value="AA_TRNA_LIGASE_II"/>
    <property type="match status" value="1"/>
</dbReference>
<dbReference type="CDD" id="cd04323">
    <property type="entry name" value="AsnRS_cyto_like_N"/>
    <property type="match status" value="1"/>
</dbReference>
<dbReference type="Proteomes" id="UP001172055">
    <property type="component" value="Unassembled WGS sequence"/>
</dbReference>
<evidence type="ECO:0000256" key="8">
    <source>
        <dbReference type="HAMAP-Rule" id="MF_00534"/>
    </source>
</evidence>
<dbReference type="PRINTS" id="PR01042">
    <property type="entry name" value="TRNASYNTHASP"/>
</dbReference>
<dbReference type="HAMAP" id="MF_00534">
    <property type="entry name" value="Asn_tRNA_synth"/>
    <property type="match status" value="1"/>
</dbReference>
<comment type="catalytic activity">
    <reaction evidence="8">
        <text>tRNA(Asn) + L-asparagine + ATP = L-asparaginyl-tRNA(Asn) + AMP + diphosphate + H(+)</text>
        <dbReference type="Rhea" id="RHEA:11180"/>
        <dbReference type="Rhea" id="RHEA-COMP:9659"/>
        <dbReference type="Rhea" id="RHEA-COMP:9674"/>
        <dbReference type="ChEBI" id="CHEBI:15378"/>
        <dbReference type="ChEBI" id="CHEBI:30616"/>
        <dbReference type="ChEBI" id="CHEBI:33019"/>
        <dbReference type="ChEBI" id="CHEBI:58048"/>
        <dbReference type="ChEBI" id="CHEBI:78442"/>
        <dbReference type="ChEBI" id="CHEBI:78515"/>
        <dbReference type="ChEBI" id="CHEBI:456215"/>
        <dbReference type="EC" id="6.1.1.22"/>
    </reaction>
</comment>
<dbReference type="SUPFAM" id="SSF50249">
    <property type="entry name" value="Nucleic acid-binding proteins"/>
    <property type="match status" value="1"/>
</dbReference>
<comment type="similarity">
    <text evidence="1 8">Belongs to the class-II aminoacyl-tRNA synthetase family.</text>
</comment>
<dbReference type="EMBL" id="JAUJWV010000001">
    <property type="protein sequence ID" value="MDN7241083.1"/>
    <property type="molecule type" value="Genomic_DNA"/>
</dbReference>
<dbReference type="InterPro" id="IPR004364">
    <property type="entry name" value="Aa-tRNA-synt_II"/>
</dbReference>
<dbReference type="Pfam" id="PF00152">
    <property type="entry name" value="tRNA-synt_2"/>
    <property type="match status" value="1"/>
</dbReference>
<keyword evidence="5 8" id="KW-0067">ATP-binding</keyword>
<organism evidence="10 11">
    <name type="scientific">Planococcus shixiaomingii</name>
    <dbReference type="NCBI Taxonomy" id="3058393"/>
    <lineage>
        <taxon>Bacteria</taxon>
        <taxon>Bacillati</taxon>
        <taxon>Bacillota</taxon>
        <taxon>Bacilli</taxon>
        <taxon>Bacillales</taxon>
        <taxon>Caryophanaceae</taxon>
        <taxon>Planococcus</taxon>
    </lineage>
</organism>
<dbReference type="Pfam" id="PF01336">
    <property type="entry name" value="tRNA_anti-codon"/>
    <property type="match status" value="1"/>
</dbReference>
<dbReference type="EC" id="6.1.1.22" evidence="8"/>
<dbReference type="PANTHER" id="PTHR22594:SF34">
    <property type="entry name" value="ASPARAGINE--TRNA LIGASE, MITOCHONDRIAL-RELATED"/>
    <property type="match status" value="1"/>
</dbReference>
<evidence type="ECO:0000256" key="3">
    <source>
        <dbReference type="ARBA" id="ARBA00022598"/>
    </source>
</evidence>
<comment type="subcellular location">
    <subcellularLocation>
        <location evidence="8">Cytoplasm</location>
    </subcellularLocation>
</comment>
<dbReference type="CDD" id="cd00776">
    <property type="entry name" value="AsxRS_core"/>
    <property type="match status" value="1"/>
</dbReference>
<accession>A0ABT8MZN2</accession>
<keyword evidence="6 8" id="KW-0648">Protein biosynthesis</keyword>
<dbReference type="GO" id="GO:0004816">
    <property type="term" value="F:asparagine-tRNA ligase activity"/>
    <property type="evidence" value="ECO:0007669"/>
    <property type="project" value="UniProtKB-EC"/>
</dbReference>
<dbReference type="NCBIfam" id="TIGR00457">
    <property type="entry name" value="asnS"/>
    <property type="match status" value="1"/>
</dbReference>
<dbReference type="Gene3D" id="3.30.930.10">
    <property type="entry name" value="Bira Bifunctional Protein, Domain 2"/>
    <property type="match status" value="1"/>
</dbReference>
<dbReference type="SUPFAM" id="SSF55681">
    <property type="entry name" value="Class II aaRS and biotin synthetases"/>
    <property type="match status" value="1"/>
</dbReference>
<dbReference type="RefSeq" id="WP_301722908.1">
    <property type="nucleotide sequence ID" value="NZ_JAUJWV010000001.1"/>
</dbReference>
<evidence type="ECO:0000256" key="6">
    <source>
        <dbReference type="ARBA" id="ARBA00022917"/>
    </source>
</evidence>
<evidence type="ECO:0000313" key="11">
    <source>
        <dbReference type="Proteomes" id="UP001172055"/>
    </source>
</evidence>
<evidence type="ECO:0000256" key="1">
    <source>
        <dbReference type="ARBA" id="ARBA00008226"/>
    </source>
</evidence>
<reference evidence="10 11" key="1">
    <citation type="submission" date="2023-06" db="EMBL/GenBank/DDBJ databases">
        <title>Novel species in genus Planococcus.</title>
        <authorList>
            <person name="Ning S."/>
        </authorList>
    </citation>
    <scope>NUCLEOTIDE SEQUENCE [LARGE SCALE GENOMIC DNA]</scope>
    <source>
        <strain evidence="10 11">N028</strain>
    </source>
</reference>
<comment type="subunit">
    <text evidence="8">Homodimer.</text>
</comment>
<dbReference type="InterPro" id="IPR004365">
    <property type="entry name" value="NA-bd_OB_tRNA"/>
</dbReference>
<evidence type="ECO:0000256" key="2">
    <source>
        <dbReference type="ARBA" id="ARBA00022490"/>
    </source>
</evidence>
<dbReference type="NCBIfam" id="NF003037">
    <property type="entry name" value="PRK03932.1"/>
    <property type="match status" value="1"/>
</dbReference>
<keyword evidence="3 8" id="KW-0436">Ligase</keyword>
<gene>
    <name evidence="8 10" type="primary">asnS</name>
    <name evidence="10" type="ORF">QWY14_04740</name>
</gene>
<feature type="domain" description="Aminoacyl-transfer RNA synthetases class-II family profile" evidence="9">
    <location>
        <begin position="131"/>
        <end position="431"/>
    </location>
</feature>
<dbReference type="InterPro" id="IPR004522">
    <property type="entry name" value="Asn-tRNA-ligase"/>
</dbReference>
<sequence>MKKITIAEMAKYNGQTIKLGAWVANKRSSGKIAFLQLRDGTGFVQGVVVKAEVGEELFATAKGLTQETSLYVTGEVKEDERSAFGYELQVTGIEVLHVATDFPITPKEHGTEFLMDNRHLWLRSRKQHAIMKIRNEIIRSTYEFFNDNGFVKVDPPILTGSAPEGTSELFATKYFDEDAFLSQSGQLYMEAAAMALGKVFSFGPTFRAEKSKTRRHLIEFWMIEPEMAFVEHAESLEVQEQFVSHIVQSVLKNCKLELERLERDTSKLEKIKAPFPRITYDEAIQWLNDNGFDDIKWGDDFGAPHETAIAESYDMPVFIINYPIGIKPFYMQPHPERDDVVLCADLIAPEGYGEIIGGSERIYDYDLMKQRINEHNLDEEAYAWYLELSKYGAVPHSGFGLGLERTVAWISGAEHVRESIPFPRLLNRLYP</sequence>
<dbReference type="InterPro" id="IPR012340">
    <property type="entry name" value="NA-bd_OB-fold"/>
</dbReference>
<keyword evidence="4 8" id="KW-0547">Nucleotide-binding</keyword>
<evidence type="ECO:0000259" key="9">
    <source>
        <dbReference type="PROSITE" id="PS50862"/>
    </source>
</evidence>
<comment type="caution">
    <text evidence="10">The sequence shown here is derived from an EMBL/GenBank/DDBJ whole genome shotgun (WGS) entry which is preliminary data.</text>
</comment>
<proteinExistence type="inferred from homology"/>
<dbReference type="PANTHER" id="PTHR22594">
    <property type="entry name" value="ASPARTYL/LYSYL-TRNA SYNTHETASE"/>
    <property type="match status" value="1"/>
</dbReference>
<evidence type="ECO:0000256" key="4">
    <source>
        <dbReference type="ARBA" id="ARBA00022741"/>
    </source>
</evidence>
<keyword evidence="11" id="KW-1185">Reference proteome</keyword>
<dbReference type="NCBIfam" id="NF003483">
    <property type="entry name" value="PRK05159.1"/>
    <property type="match status" value="1"/>
</dbReference>
<dbReference type="InterPro" id="IPR002312">
    <property type="entry name" value="Asp/Asn-tRNA-synth_IIb"/>
</dbReference>
<dbReference type="InterPro" id="IPR045864">
    <property type="entry name" value="aa-tRNA-synth_II/BPL/LPL"/>
</dbReference>
<dbReference type="Gene3D" id="2.40.50.140">
    <property type="entry name" value="Nucleic acid-binding proteins"/>
    <property type="match status" value="1"/>
</dbReference>
<evidence type="ECO:0000256" key="5">
    <source>
        <dbReference type="ARBA" id="ARBA00022840"/>
    </source>
</evidence>
<protein>
    <recommendedName>
        <fullName evidence="8">Asparagine--tRNA ligase</fullName>
        <ecNumber evidence="8">6.1.1.22</ecNumber>
    </recommendedName>
    <alternativeName>
        <fullName evidence="8">Asparaginyl-tRNA synthetase</fullName>
        <shortName evidence="8">AsnRS</shortName>
    </alternativeName>
</protein>
<name>A0ABT8MZN2_9BACL</name>
<dbReference type="InterPro" id="IPR006195">
    <property type="entry name" value="aa-tRNA-synth_II"/>
</dbReference>
<keyword evidence="2 8" id="KW-0963">Cytoplasm</keyword>
<evidence type="ECO:0000313" key="10">
    <source>
        <dbReference type="EMBL" id="MDN7241083.1"/>
    </source>
</evidence>